<dbReference type="AlphaFoldDB" id="A0A2P8I1P5"/>
<dbReference type="RefSeq" id="WP_106618931.1">
    <property type="nucleotide sequence ID" value="NZ_PYAX01000013.1"/>
</dbReference>
<evidence type="ECO:0000313" key="3">
    <source>
        <dbReference type="EMBL" id="PSL52375.1"/>
    </source>
</evidence>
<keyword evidence="2" id="KW-1133">Transmembrane helix</keyword>
<reference evidence="3 4" key="1">
    <citation type="submission" date="2018-03" db="EMBL/GenBank/DDBJ databases">
        <title>Genomic Encyclopedia of Type Strains, Phase III (KMG-III): the genomes of soil and plant-associated and newly described type strains.</title>
        <authorList>
            <person name="Whitman W."/>
        </authorList>
    </citation>
    <scope>NUCLEOTIDE SEQUENCE [LARGE SCALE GENOMIC DNA]</scope>
    <source>
        <strain evidence="3 4">CGMCC 4.7097</strain>
    </source>
</reference>
<feature type="transmembrane region" description="Helical" evidence="2">
    <location>
        <begin position="74"/>
        <end position="95"/>
    </location>
</feature>
<protein>
    <submittedName>
        <fullName evidence="3">Uncharacterized protein</fullName>
    </submittedName>
</protein>
<proteinExistence type="predicted"/>
<accession>A0A2P8I1P5</accession>
<keyword evidence="2" id="KW-0472">Membrane</keyword>
<keyword evidence="2" id="KW-0812">Transmembrane</keyword>
<feature type="region of interest" description="Disordered" evidence="1">
    <location>
        <begin position="1"/>
        <end position="24"/>
    </location>
</feature>
<evidence type="ECO:0000313" key="4">
    <source>
        <dbReference type="Proteomes" id="UP000241118"/>
    </source>
</evidence>
<evidence type="ECO:0000256" key="1">
    <source>
        <dbReference type="SAM" id="MobiDB-lite"/>
    </source>
</evidence>
<gene>
    <name evidence="3" type="ORF">B0I31_11347</name>
</gene>
<organism evidence="3 4">
    <name type="scientific">Saccharothrix carnea</name>
    <dbReference type="NCBI Taxonomy" id="1280637"/>
    <lineage>
        <taxon>Bacteria</taxon>
        <taxon>Bacillati</taxon>
        <taxon>Actinomycetota</taxon>
        <taxon>Actinomycetes</taxon>
        <taxon>Pseudonocardiales</taxon>
        <taxon>Pseudonocardiaceae</taxon>
        <taxon>Saccharothrix</taxon>
    </lineage>
</organism>
<dbReference type="EMBL" id="PYAX01000013">
    <property type="protein sequence ID" value="PSL52375.1"/>
    <property type="molecule type" value="Genomic_DNA"/>
</dbReference>
<evidence type="ECO:0000256" key="2">
    <source>
        <dbReference type="SAM" id="Phobius"/>
    </source>
</evidence>
<dbReference type="Proteomes" id="UP000241118">
    <property type="component" value="Unassembled WGS sequence"/>
</dbReference>
<name>A0A2P8I1P5_SACCR</name>
<dbReference type="OrthoDB" id="3695183at2"/>
<comment type="caution">
    <text evidence="3">The sequence shown here is derived from an EMBL/GenBank/DDBJ whole genome shotgun (WGS) entry which is preliminary data.</text>
</comment>
<sequence length="104" mass="11174">MASARAADAPDDRPQGDIDDELIGLDPDDPETRAFAEHLGRMKQQPPSFTIEGTVAGVGQFADSANRAGGLRRLTAVVVVGLILLGVLISVWYYLGTLVWVFFS</sequence>
<keyword evidence="4" id="KW-1185">Reference proteome</keyword>